<organism evidence="1">
    <name type="scientific">Timema monikensis</name>
    <dbReference type="NCBI Taxonomy" id="170555"/>
    <lineage>
        <taxon>Eukaryota</taxon>
        <taxon>Metazoa</taxon>
        <taxon>Ecdysozoa</taxon>
        <taxon>Arthropoda</taxon>
        <taxon>Hexapoda</taxon>
        <taxon>Insecta</taxon>
        <taxon>Pterygota</taxon>
        <taxon>Neoptera</taxon>
        <taxon>Polyneoptera</taxon>
        <taxon>Phasmatodea</taxon>
        <taxon>Timematodea</taxon>
        <taxon>Timematoidea</taxon>
        <taxon>Timematidae</taxon>
        <taxon>Timema</taxon>
    </lineage>
</organism>
<evidence type="ECO:0000313" key="1">
    <source>
        <dbReference type="EMBL" id="CAD7424178.1"/>
    </source>
</evidence>
<reference evidence="1" key="1">
    <citation type="submission" date="2020-11" db="EMBL/GenBank/DDBJ databases">
        <authorList>
            <person name="Tran Van P."/>
        </authorList>
    </citation>
    <scope>NUCLEOTIDE SEQUENCE</scope>
</reference>
<accession>A0A7R9DYL9</accession>
<protein>
    <recommendedName>
        <fullName evidence="2">Immunoglobulin I-set domain-containing protein</fullName>
    </recommendedName>
</protein>
<dbReference type="SUPFAM" id="SSF48726">
    <property type="entry name" value="Immunoglobulin"/>
    <property type="match status" value="1"/>
</dbReference>
<dbReference type="AlphaFoldDB" id="A0A7R9DYL9"/>
<evidence type="ECO:0008006" key="2">
    <source>
        <dbReference type="Google" id="ProtNLM"/>
    </source>
</evidence>
<name>A0A7R9DYL9_9NEOP</name>
<dbReference type="InterPro" id="IPR036179">
    <property type="entry name" value="Ig-like_dom_sf"/>
</dbReference>
<sequence length="100" mass="10959">MKGVTDGERCGLENEHCQRRQLTLSLFPLRSFYTLLSFTLSGPRMKASSDNNLLPSGEQTVEGISITIEQANRHQAGIYLCTAANGVGEPVSQQINLHVL</sequence>
<dbReference type="Gene3D" id="2.60.40.10">
    <property type="entry name" value="Immunoglobulins"/>
    <property type="match status" value="1"/>
</dbReference>
<dbReference type="EMBL" id="OB792763">
    <property type="protein sequence ID" value="CAD7424178.1"/>
    <property type="molecule type" value="Genomic_DNA"/>
</dbReference>
<dbReference type="InterPro" id="IPR013783">
    <property type="entry name" value="Ig-like_fold"/>
</dbReference>
<proteinExistence type="predicted"/>
<gene>
    <name evidence="1" type="ORF">TMSB3V08_LOCUS1139</name>
</gene>